<evidence type="ECO:0000313" key="4">
    <source>
        <dbReference type="Proteomes" id="UP001499852"/>
    </source>
</evidence>
<evidence type="ECO:0000313" key="3">
    <source>
        <dbReference type="EMBL" id="GAA5142113.1"/>
    </source>
</evidence>
<name>A0ABP9PB34_9BACT</name>
<dbReference type="InterPro" id="IPR029062">
    <property type="entry name" value="Class_I_gatase-like"/>
</dbReference>
<sequence length="235" mass="25279">MRVRFLSLLAFLLVSFHPASGQAPVKDMPPLTLGVLLFPGFELLDAYGPLELWGNLKPQVRIVTIAVTAGPVASAQGPETVATHGLQDAPALDLLLVPGGFGAFKALKDEPLLAWLRGRSRNARVTMSVCNGASILAAAGLLDGRPATTNKAYWKAATRPGPKVKWVPQARWVDDGDIVTSSGVSAGIDMTLHVISRLYTRRLAEKMADQIEHEWHRDPAWDPFAAKHGLVPASP</sequence>
<dbReference type="RefSeq" id="WP_345736944.1">
    <property type="nucleotide sequence ID" value="NZ_BAABIA010000005.1"/>
</dbReference>
<reference evidence="4" key="1">
    <citation type="journal article" date="2019" name="Int. J. Syst. Evol. Microbiol.">
        <title>The Global Catalogue of Microorganisms (GCM) 10K type strain sequencing project: providing services to taxonomists for standard genome sequencing and annotation.</title>
        <authorList>
            <consortium name="The Broad Institute Genomics Platform"/>
            <consortium name="The Broad Institute Genome Sequencing Center for Infectious Disease"/>
            <person name="Wu L."/>
            <person name="Ma J."/>
        </authorList>
    </citation>
    <scope>NUCLEOTIDE SEQUENCE [LARGE SCALE GENOMIC DNA]</scope>
    <source>
        <strain evidence="4">JCM 18053</strain>
    </source>
</reference>
<dbReference type="PANTHER" id="PTHR43130:SF15">
    <property type="entry name" value="THIJ_PFPI FAMILY PROTEIN (AFU_ORTHOLOGUE AFUA_5G14240)"/>
    <property type="match status" value="1"/>
</dbReference>
<feature type="chain" id="PRO_5045393465" description="DJ-1/PfpI domain-containing protein" evidence="1">
    <location>
        <begin position="22"/>
        <end position="235"/>
    </location>
</feature>
<keyword evidence="1" id="KW-0732">Signal</keyword>
<feature type="signal peptide" evidence="1">
    <location>
        <begin position="1"/>
        <end position="21"/>
    </location>
</feature>
<dbReference type="SUPFAM" id="SSF52317">
    <property type="entry name" value="Class I glutamine amidotransferase-like"/>
    <property type="match status" value="1"/>
</dbReference>
<dbReference type="PANTHER" id="PTHR43130">
    <property type="entry name" value="ARAC-FAMILY TRANSCRIPTIONAL REGULATOR"/>
    <property type="match status" value="1"/>
</dbReference>
<protein>
    <recommendedName>
        <fullName evidence="2">DJ-1/PfpI domain-containing protein</fullName>
    </recommendedName>
</protein>
<dbReference type="CDD" id="cd03139">
    <property type="entry name" value="GATase1_PfpI_2"/>
    <property type="match status" value="1"/>
</dbReference>
<dbReference type="InterPro" id="IPR052158">
    <property type="entry name" value="INH-QAR"/>
</dbReference>
<dbReference type="InterPro" id="IPR002818">
    <property type="entry name" value="DJ-1/PfpI"/>
</dbReference>
<evidence type="ECO:0000256" key="1">
    <source>
        <dbReference type="SAM" id="SignalP"/>
    </source>
</evidence>
<keyword evidence="4" id="KW-1185">Reference proteome</keyword>
<dbReference type="Proteomes" id="UP001499852">
    <property type="component" value="Unassembled WGS sequence"/>
</dbReference>
<proteinExistence type="predicted"/>
<accession>A0ABP9PB34</accession>
<gene>
    <name evidence="3" type="ORF">GCM10023213_27480</name>
</gene>
<dbReference type="EMBL" id="BAABIA010000005">
    <property type="protein sequence ID" value="GAA5142113.1"/>
    <property type="molecule type" value="Genomic_DNA"/>
</dbReference>
<dbReference type="Gene3D" id="3.40.50.880">
    <property type="match status" value="1"/>
</dbReference>
<comment type="caution">
    <text evidence="3">The sequence shown here is derived from an EMBL/GenBank/DDBJ whole genome shotgun (WGS) entry which is preliminary data.</text>
</comment>
<organism evidence="3 4">
    <name type="scientific">Prosthecobacter algae</name>
    <dbReference type="NCBI Taxonomy" id="1144682"/>
    <lineage>
        <taxon>Bacteria</taxon>
        <taxon>Pseudomonadati</taxon>
        <taxon>Verrucomicrobiota</taxon>
        <taxon>Verrucomicrobiia</taxon>
        <taxon>Verrucomicrobiales</taxon>
        <taxon>Verrucomicrobiaceae</taxon>
        <taxon>Prosthecobacter</taxon>
    </lineage>
</organism>
<dbReference type="Pfam" id="PF01965">
    <property type="entry name" value="DJ-1_PfpI"/>
    <property type="match status" value="1"/>
</dbReference>
<feature type="domain" description="DJ-1/PfpI" evidence="2">
    <location>
        <begin position="35"/>
        <end position="196"/>
    </location>
</feature>
<evidence type="ECO:0000259" key="2">
    <source>
        <dbReference type="Pfam" id="PF01965"/>
    </source>
</evidence>